<reference evidence="1" key="2">
    <citation type="submission" date="2024-03" db="EMBL/GenBank/DDBJ databases">
        <authorList>
            <person name="Bromfield E.S.P."/>
            <person name="Cloutier S."/>
        </authorList>
    </citation>
    <scope>NUCLEOTIDE SEQUENCE</scope>
    <source>
        <strain evidence="1">5S5</strain>
    </source>
</reference>
<accession>A0ABZ2P4C1</accession>
<sequence>MAYGLARMYVDGQFPSWDLSETDALSASIAIFDQFISSISA</sequence>
<dbReference type="EMBL" id="CP147711">
    <property type="protein sequence ID" value="WXC81034.1"/>
    <property type="molecule type" value="Genomic_DNA"/>
</dbReference>
<organism evidence="1 2">
    <name type="scientific">Bradyrhizobium septentrionale</name>
    <dbReference type="NCBI Taxonomy" id="1404411"/>
    <lineage>
        <taxon>Bacteria</taxon>
        <taxon>Pseudomonadati</taxon>
        <taxon>Pseudomonadota</taxon>
        <taxon>Alphaproteobacteria</taxon>
        <taxon>Hyphomicrobiales</taxon>
        <taxon>Nitrobacteraceae</taxon>
        <taxon>Bradyrhizobium</taxon>
    </lineage>
</organism>
<evidence type="ECO:0000313" key="2">
    <source>
        <dbReference type="Proteomes" id="UP001432046"/>
    </source>
</evidence>
<gene>
    <name evidence="1" type="ORF">WDK88_05175</name>
</gene>
<protein>
    <recommendedName>
        <fullName evidence="3">Transcriptional regulator TetR C-terminal Proteobacteria type domain-containing protein</fullName>
    </recommendedName>
</protein>
<dbReference type="Proteomes" id="UP001432046">
    <property type="component" value="Chromosome"/>
</dbReference>
<reference evidence="1" key="1">
    <citation type="journal article" date="2021" name="Int. J. Syst. Evol. Microbiol.">
        <title>Bradyrhizobium septentrionale sp. nov. (sv. septentrionale) and Bradyrhizobium quebecense sp. nov. (sv. septentrionale) associated with legumes native to Canada possess rearranged symbiosis genes and numerous insertion sequences.</title>
        <authorList>
            <person name="Bromfield E.S.P."/>
            <person name="Cloutier S."/>
        </authorList>
    </citation>
    <scope>NUCLEOTIDE SEQUENCE</scope>
    <source>
        <strain evidence="1">5S5</strain>
    </source>
</reference>
<dbReference type="RefSeq" id="WP_275949039.1">
    <property type="nucleotide sequence ID" value="NZ_CP088285.1"/>
</dbReference>
<name>A0ABZ2P4C1_9BRAD</name>
<evidence type="ECO:0008006" key="3">
    <source>
        <dbReference type="Google" id="ProtNLM"/>
    </source>
</evidence>
<proteinExistence type="predicted"/>
<evidence type="ECO:0000313" key="1">
    <source>
        <dbReference type="EMBL" id="WXC81034.1"/>
    </source>
</evidence>
<keyword evidence="2" id="KW-1185">Reference proteome</keyword>